<dbReference type="Pfam" id="PF00392">
    <property type="entry name" value="GntR"/>
    <property type="match status" value="1"/>
</dbReference>
<dbReference type="PANTHER" id="PTHR43537:SF5">
    <property type="entry name" value="UXU OPERON TRANSCRIPTIONAL REGULATOR"/>
    <property type="match status" value="1"/>
</dbReference>
<dbReference type="InterPro" id="IPR011711">
    <property type="entry name" value="GntR_C"/>
</dbReference>
<dbReference type="InterPro" id="IPR000524">
    <property type="entry name" value="Tscrpt_reg_HTH_GntR"/>
</dbReference>
<sequence length="223" mass="25887">MKKTVVYKSLSEQVYEAIKDSIIRAELKSGDRIVELELARTYGVSQSTVREALALLRKDELVVTHGNKGTYVSNFSKKDVEEMYSFREVLETFAISRAIERITDADIAELEAIYNEMVTAGQTDDIEKMRISDVAFHSVIYKIADHSFVYQVWQDVTNKMNRVWYFTNQFYFSDLLELAYMHKPILDAFKNKNKEEACATFITHLNYVRHQFLGPAKHEDDAQ</sequence>
<keyword evidence="6" id="KW-1185">Reference proteome</keyword>
<dbReference type="Proteomes" id="UP000450917">
    <property type="component" value="Unassembled WGS sequence"/>
</dbReference>
<dbReference type="PANTHER" id="PTHR43537">
    <property type="entry name" value="TRANSCRIPTIONAL REGULATOR, GNTR FAMILY"/>
    <property type="match status" value="1"/>
</dbReference>
<dbReference type="InterPro" id="IPR008920">
    <property type="entry name" value="TF_FadR/GntR_C"/>
</dbReference>
<keyword evidence="1" id="KW-0805">Transcription regulation</keyword>
<keyword evidence="2" id="KW-0238">DNA-binding</keyword>
<evidence type="ECO:0000313" key="5">
    <source>
        <dbReference type="EMBL" id="MUG70704.1"/>
    </source>
</evidence>
<dbReference type="GO" id="GO:0003677">
    <property type="term" value="F:DNA binding"/>
    <property type="evidence" value="ECO:0007669"/>
    <property type="project" value="UniProtKB-KW"/>
</dbReference>
<dbReference type="InterPro" id="IPR036388">
    <property type="entry name" value="WH-like_DNA-bd_sf"/>
</dbReference>
<dbReference type="Gene3D" id="1.20.120.530">
    <property type="entry name" value="GntR ligand-binding domain-like"/>
    <property type="match status" value="1"/>
</dbReference>
<dbReference type="GO" id="GO:0003700">
    <property type="term" value="F:DNA-binding transcription factor activity"/>
    <property type="evidence" value="ECO:0007669"/>
    <property type="project" value="InterPro"/>
</dbReference>
<keyword evidence="3" id="KW-0804">Transcription</keyword>
<accession>A0A7X3CT65</accession>
<dbReference type="InterPro" id="IPR036390">
    <property type="entry name" value="WH_DNA-bd_sf"/>
</dbReference>
<evidence type="ECO:0000313" key="6">
    <source>
        <dbReference type="Proteomes" id="UP000450917"/>
    </source>
</evidence>
<gene>
    <name evidence="5" type="ORF">GNP93_08415</name>
</gene>
<evidence type="ECO:0000256" key="2">
    <source>
        <dbReference type="ARBA" id="ARBA00023125"/>
    </source>
</evidence>
<dbReference type="PROSITE" id="PS50949">
    <property type="entry name" value="HTH_GNTR"/>
    <property type="match status" value="1"/>
</dbReference>
<dbReference type="Pfam" id="PF07729">
    <property type="entry name" value="FCD"/>
    <property type="match status" value="1"/>
</dbReference>
<evidence type="ECO:0000256" key="3">
    <source>
        <dbReference type="ARBA" id="ARBA00023163"/>
    </source>
</evidence>
<dbReference type="Gene3D" id="1.10.10.10">
    <property type="entry name" value="Winged helix-like DNA-binding domain superfamily/Winged helix DNA-binding domain"/>
    <property type="match status" value="1"/>
</dbReference>
<dbReference type="CDD" id="cd07377">
    <property type="entry name" value="WHTH_GntR"/>
    <property type="match status" value="1"/>
</dbReference>
<dbReference type="RefSeq" id="WP_127607871.1">
    <property type="nucleotide sequence ID" value="NZ_JARTHJ010000035.1"/>
</dbReference>
<protein>
    <submittedName>
        <fullName evidence="5">FCD domain-containing protein</fullName>
    </submittedName>
</protein>
<name>A0A7X3CT65_9BACL</name>
<comment type="caution">
    <text evidence="5">The sequence shown here is derived from an EMBL/GenBank/DDBJ whole genome shotgun (WGS) entry which is preliminary data.</text>
</comment>
<reference evidence="5 6" key="1">
    <citation type="submission" date="2019-11" db="EMBL/GenBank/DDBJ databases">
        <title>Draft genome sequences of five Paenibacillus species of dairy origin.</title>
        <authorList>
            <person name="Olajide A.M."/>
            <person name="Chen S."/>
            <person name="Lapointe G."/>
        </authorList>
    </citation>
    <scope>NUCLEOTIDE SEQUENCE [LARGE SCALE GENOMIC DNA]</scope>
    <source>
        <strain evidence="5 6">2CS3</strain>
    </source>
</reference>
<dbReference type="EMBL" id="WNZX01000005">
    <property type="protein sequence ID" value="MUG70704.1"/>
    <property type="molecule type" value="Genomic_DNA"/>
</dbReference>
<dbReference type="SUPFAM" id="SSF48008">
    <property type="entry name" value="GntR ligand-binding domain-like"/>
    <property type="match status" value="1"/>
</dbReference>
<dbReference type="AlphaFoldDB" id="A0A7X3CT65"/>
<organism evidence="5 6">
    <name type="scientific">Paenibacillus validus</name>
    <dbReference type="NCBI Taxonomy" id="44253"/>
    <lineage>
        <taxon>Bacteria</taxon>
        <taxon>Bacillati</taxon>
        <taxon>Bacillota</taxon>
        <taxon>Bacilli</taxon>
        <taxon>Bacillales</taxon>
        <taxon>Paenibacillaceae</taxon>
        <taxon>Paenibacillus</taxon>
    </lineage>
</organism>
<dbReference type="SMART" id="SM00895">
    <property type="entry name" value="FCD"/>
    <property type="match status" value="1"/>
</dbReference>
<feature type="domain" description="HTH gntR-type" evidence="4">
    <location>
        <begin position="8"/>
        <end position="75"/>
    </location>
</feature>
<evidence type="ECO:0000259" key="4">
    <source>
        <dbReference type="PROSITE" id="PS50949"/>
    </source>
</evidence>
<dbReference type="SMART" id="SM00345">
    <property type="entry name" value="HTH_GNTR"/>
    <property type="match status" value="1"/>
</dbReference>
<dbReference type="SUPFAM" id="SSF46785">
    <property type="entry name" value="Winged helix' DNA-binding domain"/>
    <property type="match status" value="1"/>
</dbReference>
<evidence type="ECO:0000256" key="1">
    <source>
        <dbReference type="ARBA" id="ARBA00023015"/>
    </source>
</evidence>
<proteinExistence type="predicted"/>